<proteinExistence type="predicted"/>
<gene>
    <name evidence="2" type="ORF">BCR34DRAFT_591738</name>
</gene>
<dbReference type="Proteomes" id="UP000193144">
    <property type="component" value="Unassembled WGS sequence"/>
</dbReference>
<feature type="compositionally biased region" description="Polar residues" evidence="1">
    <location>
        <begin position="96"/>
        <end position="110"/>
    </location>
</feature>
<name>A0A1Y1YYH0_9PLEO</name>
<protein>
    <submittedName>
        <fullName evidence="2">Uncharacterized protein</fullName>
    </submittedName>
</protein>
<sequence>MASLTQVPEQSRRLTAWRCSAALHCAALQHAESLQAATLPRGLTQCAGERAVASGGAGGVNAEVLTSSGAKSCHFCSATGSRQLQMRNPLGDGTASMETSRQLEASQRSD</sequence>
<organism evidence="2 3">
    <name type="scientific">Clohesyomyces aquaticus</name>
    <dbReference type="NCBI Taxonomy" id="1231657"/>
    <lineage>
        <taxon>Eukaryota</taxon>
        <taxon>Fungi</taxon>
        <taxon>Dikarya</taxon>
        <taxon>Ascomycota</taxon>
        <taxon>Pezizomycotina</taxon>
        <taxon>Dothideomycetes</taxon>
        <taxon>Pleosporomycetidae</taxon>
        <taxon>Pleosporales</taxon>
        <taxon>Lindgomycetaceae</taxon>
        <taxon>Clohesyomyces</taxon>
    </lineage>
</organism>
<evidence type="ECO:0000313" key="2">
    <source>
        <dbReference type="EMBL" id="ORY02924.1"/>
    </source>
</evidence>
<dbReference type="AlphaFoldDB" id="A0A1Y1YYH0"/>
<keyword evidence="3" id="KW-1185">Reference proteome</keyword>
<evidence type="ECO:0000313" key="3">
    <source>
        <dbReference type="Proteomes" id="UP000193144"/>
    </source>
</evidence>
<reference evidence="2 3" key="1">
    <citation type="submission" date="2016-07" db="EMBL/GenBank/DDBJ databases">
        <title>Pervasive Adenine N6-methylation of Active Genes in Fungi.</title>
        <authorList>
            <consortium name="DOE Joint Genome Institute"/>
            <person name="Mondo S.J."/>
            <person name="Dannebaum R.O."/>
            <person name="Kuo R.C."/>
            <person name="Labutti K."/>
            <person name="Haridas S."/>
            <person name="Kuo A."/>
            <person name="Salamov A."/>
            <person name="Ahrendt S.R."/>
            <person name="Lipzen A."/>
            <person name="Sullivan W."/>
            <person name="Andreopoulos W.B."/>
            <person name="Clum A."/>
            <person name="Lindquist E."/>
            <person name="Daum C."/>
            <person name="Ramamoorthy G.K."/>
            <person name="Gryganskyi A."/>
            <person name="Culley D."/>
            <person name="Magnuson J.K."/>
            <person name="James T.Y."/>
            <person name="O'Malley M.A."/>
            <person name="Stajich J.E."/>
            <person name="Spatafora J.W."/>
            <person name="Visel A."/>
            <person name="Grigoriev I.V."/>
        </authorList>
    </citation>
    <scope>NUCLEOTIDE SEQUENCE [LARGE SCALE GENOMIC DNA]</scope>
    <source>
        <strain evidence="2 3">CBS 115471</strain>
    </source>
</reference>
<comment type="caution">
    <text evidence="2">The sequence shown here is derived from an EMBL/GenBank/DDBJ whole genome shotgun (WGS) entry which is preliminary data.</text>
</comment>
<evidence type="ECO:0000256" key="1">
    <source>
        <dbReference type="SAM" id="MobiDB-lite"/>
    </source>
</evidence>
<feature type="region of interest" description="Disordered" evidence="1">
    <location>
        <begin position="84"/>
        <end position="110"/>
    </location>
</feature>
<dbReference type="EMBL" id="MCFA01000152">
    <property type="protein sequence ID" value="ORY02924.1"/>
    <property type="molecule type" value="Genomic_DNA"/>
</dbReference>
<accession>A0A1Y1YYH0</accession>